<feature type="transmembrane region" description="Helical" evidence="1">
    <location>
        <begin position="44"/>
        <end position="62"/>
    </location>
</feature>
<evidence type="ECO:0000313" key="2">
    <source>
        <dbReference type="EMBL" id="MFD2206462.1"/>
    </source>
</evidence>
<feature type="transmembrane region" description="Helical" evidence="1">
    <location>
        <begin position="201"/>
        <end position="224"/>
    </location>
</feature>
<comment type="caution">
    <text evidence="2">The sequence shown here is derived from an EMBL/GenBank/DDBJ whole genome shotgun (WGS) entry which is preliminary data.</text>
</comment>
<accession>A0ABW5BJY8</accession>
<feature type="transmembrane region" description="Helical" evidence="1">
    <location>
        <begin position="132"/>
        <end position="156"/>
    </location>
</feature>
<name>A0ABW5BJY8_9PROT</name>
<feature type="transmembrane region" description="Helical" evidence="1">
    <location>
        <begin position="168"/>
        <end position="189"/>
    </location>
</feature>
<organism evidence="2 3">
    <name type="scientific">Kiloniella antarctica</name>
    <dbReference type="NCBI Taxonomy" id="1550907"/>
    <lineage>
        <taxon>Bacteria</taxon>
        <taxon>Pseudomonadati</taxon>
        <taxon>Pseudomonadota</taxon>
        <taxon>Alphaproteobacteria</taxon>
        <taxon>Rhodospirillales</taxon>
        <taxon>Kiloniellaceae</taxon>
        <taxon>Kiloniella</taxon>
    </lineage>
</organism>
<proteinExistence type="predicted"/>
<feature type="transmembrane region" description="Helical" evidence="1">
    <location>
        <begin position="268"/>
        <end position="289"/>
    </location>
</feature>
<evidence type="ECO:0008006" key="4">
    <source>
        <dbReference type="Google" id="ProtNLM"/>
    </source>
</evidence>
<keyword evidence="1" id="KW-0812">Transmembrane</keyword>
<feature type="transmembrane region" description="Helical" evidence="1">
    <location>
        <begin position="7"/>
        <end position="32"/>
    </location>
</feature>
<feature type="transmembrane region" description="Helical" evidence="1">
    <location>
        <begin position="105"/>
        <end position="125"/>
    </location>
</feature>
<dbReference type="RefSeq" id="WP_380252059.1">
    <property type="nucleotide sequence ID" value="NZ_JBHUII010000004.1"/>
</dbReference>
<evidence type="ECO:0000313" key="3">
    <source>
        <dbReference type="Proteomes" id="UP001597294"/>
    </source>
</evidence>
<protein>
    <recommendedName>
        <fullName evidence="4">Na+-dependent transporter</fullName>
    </recommendedName>
</protein>
<keyword evidence="3" id="KW-1185">Reference proteome</keyword>
<dbReference type="Gene3D" id="1.20.1530.20">
    <property type="match status" value="1"/>
</dbReference>
<dbReference type="InterPro" id="IPR038770">
    <property type="entry name" value="Na+/solute_symporter_sf"/>
</dbReference>
<keyword evidence="1" id="KW-0472">Membrane</keyword>
<reference evidence="3" key="1">
    <citation type="journal article" date="2019" name="Int. J. Syst. Evol. Microbiol.">
        <title>The Global Catalogue of Microorganisms (GCM) 10K type strain sequencing project: providing services to taxonomists for standard genome sequencing and annotation.</title>
        <authorList>
            <consortium name="The Broad Institute Genomics Platform"/>
            <consortium name="The Broad Institute Genome Sequencing Center for Infectious Disease"/>
            <person name="Wu L."/>
            <person name="Ma J."/>
        </authorList>
    </citation>
    <scope>NUCLEOTIDE SEQUENCE [LARGE SCALE GENOMIC DNA]</scope>
    <source>
        <strain evidence="3">CGMCC 4.7192</strain>
    </source>
</reference>
<gene>
    <name evidence="2" type="ORF">ACFSKO_12590</name>
</gene>
<keyword evidence="1" id="KW-1133">Transmembrane helix</keyword>
<dbReference type="EMBL" id="JBHUII010000004">
    <property type="protein sequence ID" value="MFD2206462.1"/>
    <property type="molecule type" value="Genomic_DNA"/>
</dbReference>
<feature type="transmembrane region" description="Helical" evidence="1">
    <location>
        <begin position="295"/>
        <end position="320"/>
    </location>
</feature>
<sequence length="331" mass="35775">MPLIINGIFFVLSKIGARASLILAISLPVGVILPEIVSKSLLPYLPHIIVGLITVAMIRVDLGRVILHLRKPIGLCASLVLLMVIIPFGMNWLAGFLALSLPLHMALVFMACAPPLGSAPNLAYLLKLDAELVFNVTIAGTLILPLIAPIMVGITLGNDIGFDSWALFSRLIVTVGASIFLAAFARNFFGQEGIKANEIALDGLSTLIMVLFVVAAMGGVTHILETNPMQVLYLLGIVLLANFGAQVGFSFFGMIIEKFCPEMSRRQSLSFGMVAGNRNLGLFAAAIPLTNLEQILPFLALYQVPIYLTPMIGGLFYRYFLNRTSIFKIAD</sequence>
<feature type="transmembrane region" description="Helical" evidence="1">
    <location>
        <begin position="74"/>
        <end position="99"/>
    </location>
</feature>
<evidence type="ECO:0000256" key="1">
    <source>
        <dbReference type="SAM" id="Phobius"/>
    </source>
</evidence>
<dbReference type="Proteomes" id="UP001597294">
    <property type="component" value="Unassembled WGS sequence"/>
</dbReference>
<feature type="transmembrane region" description="Helical" evidence="1">
    <location>
        <begin position="230"/>
        <end position="256"/>
    </location>
</feature>